<dbReference type="AlphaFoldDB" id="A0A1E4RFZ0"/>
<protein>
    <recommendedName>
        <fullName evidence="2">DUF2423 domain-containing protein</fullName>
    </recommendedName>
</protein>
<dbReference type="EMBL" id="KV454543">
    <property type="protein sequence ID" value="ODV66173.1"/>
    <property type="molecule type" value="Genomic_DNA"/>
</dbReference>
<reference evidence="4" key="1">
    <citation type="submission" date="2016-05" db="EMBL/GenBank/DDBJ databases">
        <title>Comparative genomics of biotechnologically important yeasts.</title>
        <authorList>
            <consortium name="DOE Joint Genome Institute"/>
            <person name="Riley R."/>
            <person name="Haridas S."/>
            <person name="Wolfe K.H."/>
            <person name="Lopes M.R."/>
            <person name="Hittinger C.T."/>
            <person name="Goker M."/>
            <person name="Salamov A."/>
            <person name="Wisecaver J."/>
            <person name="Long T.M."/>
            <person name="Aerts A.L."/>
            <person name="Barry K."/>
            <person name="Choi C."/>
            <person name="Clum A."/>
            <person name="Coughlan A.Y."/>
            <person name="Deshpande S."/>
            <person name="Douglass A.P."/>
            <person name="Hanson S.J."/>
            <person name="Klenk H.-P."/>
            <person name="Labutti K."/>
            <person name="Lapidus A."/>
            <person name="Lindquist E."/>
            <person name="Lipzen A."/>
            <person name="Meier-Kolthoff J.P."/>
            <person name="Ohm R.A."/>
            <person name="Otillar R.P."/>
            <person name="Pangilinan J."/>
            <person name="Peng Y."/>
            <person name="Rokas A."/>
            <person name="Rosa C.A."/>
            <person name="Scheuner C."/>
            <person name="Sibirny A.A."/>
            <person name="Slot J.C."/>
            <person name="Stielow J.B."/>
            <person name="Sun H."/>
            <person name="Kurtzman C.P."/>
            <person name="Blackwell M."/>
            <person name="Grigoriev I.V."/>
            <person name="Jeffries T.W."/>
        </authorList>
    </citation>
    <scope>NUCLEOTIDE SEQUENCE [LARGE SCALE GENOMIC DNA]</scope>
    <source>
        <strain evidence="4">NRRL Y-1933</strain>
    </source>
</reference>
<proteinExistence type="predicted"/>
<dbReference type="GO" id="GO:0030687">
    <property type="term" value="C:preribosome, large subunit precursor"/>
    <property type="evidence" value="ECO:0007669"/>
    <property type="project" value="TreeGrafter"/>
</dbReference>
<accession>A0A1E4RFZ0</accession>
<dbReference type="Pfam" id="PF10338">
    <property type="entry name" value="YBL028C_N"/>
    <property type="match status" value="1"/>
</dbReference>
<gene>
    <name evidence="3" type="ORF">HYPBUDRAFT_153647</name>
</gene>
<feature type="compositionally biased region" description="Basic residues" evidence="1">
    <location>
        <begin position="1"/>
        <end position="17"/>
    </location>
</feature>
<organism evidence="3 4">
    <name type="scientific">Hyphopichia burtonii NRRL Y-1933</name>
    <dbReference type="NCBI Taxonomy" id="984485"/>
    <lineage>
        <taxon>Eukaryota</taxon>
        <taxon>Fungi</taxon>
        <taxon>Dikarya</taxon>
        <taxon>Ascomycota</taxon>
        <taxon>Saccharomycotina</taxon>
        <taxon>Pichiomycetes</taxon>
        <taxon>Debaryomycetaceae</taxon>
        <taxon>Hyphopichia</taxon>
    </lineage>
</organism>
<dbReference type="GeneID" id="30996201"/>
<feature type="domain" description="DUF2423" evidence="2">
    <location>
        <begin position="1"/>
        <end position="44"/>
    </location>
</feature>
<dbReference type="InterPro" id="IPR019434">
    <property type="entry name" value="DUF2423"/>
</dbReference>
<feature type="compositionally biased region" description="Basic residues" evidence="1">
    <location>
        <begin position="72"/>
        <end position="89"/>
    </location>
</feature>
<evidence type="ECO:0000259" key="2">
    <source>
        <dbReference type="Pfam" id="PF10338"/>
    </source>
</evidence>
<dbReference type="Proteomes" id="UP000095085">
    <property type="component" value="Unassembled WGS sequence"/>
</dbReference>
<dbReference type="RefSeq" id="XP_020075240.1">
    <property type="nucleotide sequence ID" value="XM_020221652.1"/>
</dbReference>
<evidence type="ECO:0000313" key="4">
    <source>
        <dbReference type="Proteomes" id="UP000095085"/>
    </source>
</evidence>
<dbReference type="OrthoDB" id="4087970at2759"/>
<evidence type="ECO:0000256" key="1">
    <source>
        <dbReference type="SAM" id="MobiDB-lite"/>
    </source>
</evidence>
<feature type="region of interest" description="Disordered" evidence="1">
    <location>
        <begin position="1"/>
        <end position="89"/>
    </location>
</feature>
<sequence>MAHSLRSKSKLQAKSIKRKNEFSKYAEERTNRLQKKLEEHDKEQGKPKEDGGMDLDNKKVSTHGWRDSRSQIYKKLKHKKGKKAKTMKF</sequence>
<evidence type="ECO:0000313" key="3">
    <source>
        <dbReference type="EMBL" id="ODV66173.1"/>
    </source>
</evidence>
<feature type="compositionally biased region" description="Basic and acidic residues" evidence="1">
    <location>
        <begin position="18"/>
        <end position="69"/>
    </location>
</feature>
<dbReference type="PANTHER" id="PTHR28219">
    <property type="entry name" value="UPF0642 PROTEIN YBL028C"/>
    <property type="match status" value="1"/>
</dbReference>
<dbReference type="STRING" id="984485.A0A1E4RFZ0"/>
<keyword evidence="4" id="KW-1185">Reference proteome</keyword>
<dbReference type="PANTHER" id="PTHR28219:SF1">
    <property type="entry name" value="UPF0642 PROTEIN YBL028C"/>
    <property type="match status" value="1"/>
</dbReference>
<name>A0A1E4RFZ0_9ASCO</name>